<dbReference type="InterPro" id="IPR036396">
    <property type="entry name" value="Cyt_P450_sf"/>
</dbReference>
<evidence type="ECO:0000256" key="2">
    <source>
        <dbReference type="ARBA" id="ARBA00010617"/>
    </source>
</evidence>
<evidence type="ECO:0000256" key="4">
    <source>
        <dbReference type="ARBA" id="ARBA00023136"/>
    </source>
</evidence>
<keyword evidence="6" id="KW-1185">Reference proteome</keyword>
<dbReference type="Proteomes" id="UP001321760">
    <property type="component" value="Unassembled WGS sequence"/>
</dbReference>
<proteinExistence type="inferred from homology"/>
<dbReference type="GO" id="GO:0016705">
    <property type="term" value="F:oxidoreductase activity, acting on paired donors, with incorporation or reduction of molecular oxygen"/>
    <property type="evidence" value="ECO:0007669"/>
    <property type="project" value="InterPro"/>
</dbReference>
<dbReference type="PANTHER" id="PTHR24291:SF189">
    <property type="entry name" value="CYTOCHROME P450 4C3-RELATED"/>
    <property type="match status" value="1"/>
</dbReference>
<keyword evidence="4" id="KW-0472">Membrane</keyword>
<keyword evidence="3" id="KW-0256">Endoplasmic reticulum</keyword>
<gene>
    <name evidence="5" type="ORF">QBC34DRAFT_316496</name>
</gene>
<dbReference type="PANTHER" id="PTHR24291">
    <property type="entry name" value="CYTOCHROME P450 FAMILY 4"/>
    <property type="match status" value="1"/>
</dbReference>
<feature type="non-terminal residue" evidence="5">
    <location>
        <position position="432"/>
    </location>
</feature>
<reference evidence="5" key="1">
    <citation type="journal article" date="2023" name="Mol. Phylogenet. Evol.">
        <title>Genome-scale phylogeny and comparative genomics of the fungal order Sordariales.</title>
        <authorList>
            <person name="Hensen N."/>
            <person name="Bonometti L."/>
            <person name="Westerberg I."/>
            <person name="Brannstrom I.O."/>
            <person name="Guillou S."/>
            <person name="Cros-Aarteil S."/>
            <person name="Calhoun S."/>
            <person name="Haridas S."/>
            <person name="Kuo A."/>
            <person name="Mondo S."/>
            <person name="Pangilinan J."/>
            <person name="Riley R."/>
            <person name="LaButti K."/>
            <person name="Andreopoulos B."/>
            <person name="Lipzen A."/>
            <person name="Chen C."/>
            <person name="Yan M."/>
            <person name="Daum C."/>
            <person name="Ng V."/>
            <person name="Clum A."/>
            <person name="Steindorff A."/>
            <person name="Ohm R.A."/>
            <person name="Martin F."/>
            <person name="Silar P."/>
            <person name="Natvig D.O."/>
            <person name="Lalanne C."/>
            <person name="Gautier V."/>
            <person name="Ament-Velasquez S.L."/>
            <person name="Kruys A."/>
            <person name="Hutchinson M.I."/>
            <person name="Powell A.J."/>
            <person name="Barry K."/>
            <person name="Miller A.N."/>
            <person name="Grigoriev I.V."/>
            <person name="Debuchy R."/>
            <person name="Gladieux P."/>
            <person name="Hiltunen Thoren M."/>
            <person name="Johannesson H."/>
        </authorList>
    </citation>
    <scope>NUCLEOTIDE SEQUENCE</scope>
    <source>
        <strain evidence="5">PSN243</strain>
    </source>
</reference>
<dbReference type="AlphaFoldDB" id="A0AAV9H2U2"/>
<organism evidence="5 6">
    <name type="scientific">Podospora aff. communis PSN243</name>
    <dbReference type="NCBI Taxonomy" id="3040156"/>
    <lineage>
        <taxon>Eukaryota</taxon>
        <taxon>Fungi</taxon>
        <taxon>Dikarya</taxon>
        <taxon>Ascomycota</taxon>
        <taxon>Pezizomycotina</taxon>
        <taxon>Sordariomycetes</taxon>
        <taxon>Sordariomycetidae</taxon>
        <taxon>Sordariales</taxon>
        <taxon>Podosporaceae</taxon>
        <taxon>Podospora</taxon>
    </lineage>
</organism>
<protein>
    <submittedName>
        <fullName evidence="5">Cytochrome P450</fullName>
    </submittedName>
</protein>
<accession>A0AAV9H2U2</accession>
<evidence type="ECO:0000256" key="1">
    <source>
        <dbReference type="ARBA" id="ARBA00004586"/>
    </source>
</evidence>
<dbReference type="InterPro" id="IPR001128">
    <property type="entry name" value="Cyt_P450"/>
</dbReference>
<evidence type="ECO:0000313" key="6">
    <source>
        <dbReference type="Proteomes" id="UP001321760"/>
    </source>
</evidence>
<evidence type="ECO:0000313" key="5">
    <source>
        <dbReference type="EMBL" id="KAK4455156.1"/>
    </source>
</evidence>
<comment type="caution">
    <text evidence="5">The sequence shown here is derived from an EMBL/GenBank/DDBJ whole genome shotgun (WGS) entry which is preliminary data.</text>
</comment>
<dbReference type="GO" id="GO:0005789">
    <property type="term" value="C:endoplasmic reticulum membrane"/>
    <property type="evidence" value="ECO:0007669"/>
    <property type="project" value="UniProtKB-SubCell"/>
</dbReference>
<dbReference type="GO" id="GO:0005506">
    <property type="term" value="F:iron ion binding"/>
    <property type="evidence" value="ECO:0007669"/>
    <property type="project" value="InterPro"/>
</dbReference>
<dbReference type="SUPFAM" id="SSF48264">
    <property type="entry name" value="Cytochrome P450"/>
    <property type="match status" value="1"/>
</dbReference>
<comment type="subcellular location">
    <subcellularLocation>
        <location evidence="1">Endoplasmic reticulum membrane</location>
    </subcellularLocation>
</comment>
<sequence>MNRTSLLDDGRVLASIIAPTIAKGAIKRRPSVEALAQHHGLDTSALQLLQELRRKYGSEPLLVSVLFRSQVIVLDPNDVEQVLQETPEPFTSASKEKRSALRHFEPNNILIADPEQRAELRPVHEQALATNQRTHPFFERFQTIIDEELQHLIDQQRGGESEFDIDWSEFAMAWSRITIRISLGDSARDDTDLIDTLDDIRQRANWGFMAFTDHKKLDHYQARISEYLERREEGSLVSRLPKDSNLDLGSQVAQWLFAFDAAALATYRALALLAVHPDHQDKAFQEAQQGGPDRQLMRGIFLESLRLWPTTPAILRELTEDYQIGGKLVKKGTGVVIFTPFFHRDGEKLPFADRLEPDQWKNKEIIIEKGLVPFSSGPAICPAHNLVPMVASLVLGGFLKAAKVGLISPQLDPAVLPGTLNNFEVKLRLTKR</sequence>
<evidence type="ECO:0000256" key="3">
    <source>
        <dbReference type="ARBA" id="ARBA00022824"/>
    </source>
</evidence>
<dbReference type="InterPro" id="IPR050196">
    <property type="entry name" value="Cytochrome_P450_Monoox"/>
</dbReference>
<dbReference type="GO" id="GO:0020037">
    <property type="term" value="F:heme binding"/>
    <property type="evidence" value="ECO:0007669"/>
    <property type="project" value="InterPro"/>
</dbReference>
<dbReference type="Pfam" id="PF00067">
    <property type="entry name" value="p450"/>
    <property type="match status" value="2"/>
</dbReference>
<reference evidence="5" key="2">
    <citation type="submission" date="2023-05" db="EMBL/GenBank/DDBJ databases">
        <authorList>
            <consortium name="Lawrence Berkeley National Laboratory"/>
            <person name="Steindorff A."/>
            <person name="Hensen N."/>
            <person name="Bonometti L."/>
            <person name="Westerberg I."/>
            <person name="Brannstrom I.O."/>
            <person name="Guillou S."/>
            <person name="Cros-Aarteil S."/>
            <person name="Calhoun S."/>
            <person name="Haridas S."/>
            <person name="Kuo A."/>
            <person name="Mondo S."/>
            <person name="Pangilinan J."/>
            <person name="Riley R."/>
            <person name="Labutti K."/>
            <person name="Andreopoulos B."/>
            <person name="Lipzen A."/>
            <person name="Chen C."/>
            <person name="Yanf M."/>
            <person name="Daum C."/>
            <person name="Ng V."/>
            <person name="Clum A."/>
            <person name="Ohm R."/>
            <person name="Martin F."/>
            <person name="Silar P."/>
            <person name="Natvig D."/>
            <person name="Lalanne C."/>
            <person name="Gautier V."/>
            <person name="Ament-Velasquez S.L."/>
            <person name="Kruys A."/>
            <person name="Hutchinson M.I."/>
            <person name="Powell A.J."/>
            <person name="Barry K."/>
            <person name="Miller A.N."/>
            <person name="Grigoriev I.V."/>
            <person name="Debuchy R."/>
            <person name="Gladieux P."/>
            <person name="Thoren M.H."/>
            <person name="Johannesson H."/>
        </authorList>
    </citation>
    <scope>NUCLEOTIDE SEQUENCE</scope>
    <source>
        <strain evidence="5">PSN243</strain>
    </source>
</reference>
<dbReference type="Gene3D" id="1.10.630.10">
    <property type="entry name" value="Cytochrome P450"/>
    <property type="match status" value="1"/>
</dbReference>
<comment type="similarity">
    <text evidence="2">Belongs to the cytochrome P450 family.</text>
</comment>
<name>A0AAV9H2U2_9PEZI</name>
<dbReference type="EMBL" id="MU865915">
    <property type="protein sequence ID" value="KAK4455156.1"/>
    <property type="molecule type" value="Genomic_DNA"/>
</dbReference>
<dbReference type="GO" id="GO:0004497">
    <property type="term" value="F:monooxygenase activity"/>
    <property type="evidence" value="ECO:0007669"/>
    <property type="project" value="InterPro"/>
</dbReference>